<dbReference type="AlphaFoldDB" id="A0AAJ1IAH5"/>
<feature type="active site" evidence="4">
    <location>
        <position position="20"/>
    </location>
</feature>
<keyword evidence="3" id="KW-0904">Protein phosphatase</keyword>
<dbReference type="InterPro" id="IPR052995">
    <property type="entry name" value="LMW-PTP"/>
</dbReference>
<dbReference type="FunFam" id="3.40.50.2300:FF:000113">
    <property type="entry name" value="Low molecular weight protein-tyrosine-phosphatase"/>
    <property type="match status" value="1"/>
</dbReference>
<reference evidence="6 7" key="1">
    <citation type="submission" date="2022-12" db="EMBL/GenBank/DDBJ databases">
        <title>Metagenome assembled genome from gulf of manar.</title>
        <authorList>
            <person name="Kohli P."/>
            <person name="Pk S."/>
            <person name="Venkata Ramana C."/>
            <person name="Sasikala C."/>
        </authorList>
    </citation>
    <scope>NUCLEOTIDE SEQUENCE [LARGE SCALE GENOMIC DNA]</scope>
    <source>
        <strain evidence="6">JB008</strain>
    </source>
</reference>
<evidence type="ECO:0000256" key="1">
    <source>
        <dbReference type="ARBA" id="ARBA00011063"/>
    </source>
</evidence>
<organism evidence="6 7">
    <name type="scientific">Candidatus Thalassospirochaeta sargassi</name>
    <dbReference type="NCBI Taxonomy" id="3119039"/>
    <lineage>
        <taxon>Bacteria</taxon>
        <taxon>Pseudomonadati</taxon>
        <taxon>Spirochaetota</taxon>
        <taxon>Spirochaetia</taxon>
        <taxon>Spirochaetales</taxon>
        <taxon>Spirochaetaceae</taxon>
        <taxon>Candidatus Thalassospirochaeta</taxon>
    </lineage>
</organism>
<dbReference type="SMART" id="SM00226">
    <property type="entry name" value="LMWPc"/>
    <property type="match status" value="1"/>
</dbReference>
<dbReference type="CDD" id="cd16343">
    <property type="entry name" value="LMWPTP"/>
    <property type="match status" value="1"/>
</dbReference>
<dbReference type="Gene3D" id="3.40.50.2300">
    <property type="match status" value="1"/>
</dbReference>
<feature type="domain" description="Phosphotyrosine protein phosphatase I" evidence="5">
    <location>
        <begin position="8"/>
        <end position="157"/>
    </location>
</feature>
<evidence type="ECO:0000313" key="6">
    <source>
        <dbReference type="EMBL" id="MDC7225700.1"/>
    </source>
</evidence>
<dbReference type="Pfam" id="PF01451">
    <property type="entry name" value="LMWPc"/>
    <property type="match status" value="1"/>
</dbReference>
<dbReference type="InterPro" id="IPR017867">
    <property type="entry name" value="Tyr_phospatase_low_mol_wt"/>
</dbReference>
<feature type="active site" description="Nucleophile" evidence="4">
    <location>
        <position position="14"/>
    </location>
</feature>
<comment type="caution">
    <text evidence="6">The sequence shown here is derived from an EMBL/GenBank/DDBJ whole genome shotgun (WGS) entry which is preliminary data.</text>
</comment>
<comment type="similarity">
    <text evidence="1">Belongs to the low molecular weight phosphotyrosine protein phosphatase family.</text>
</comment>
<protein>
    <submittedName>
        <fullName evidence="6">Low molecular weight phosphotyrosine protein phosphatase</fullName>
    </submittedName>
</protein>
<sequence>MNTDRTSINIIFVCTGNICRSPSAEGIFKSIVAENGLEDRFNIDSAGTDSYHNGEAADSRMRKHAGKRGYSLTSRSRKLNHDDLEKFDYIIAMDYGNYQQISRYDRKGLADGKLCMMNDFSAVFEGLDVPDPWYGGPDGFETVLDMLEDGCRGLLEYLKKEYEL</sequence>
<dbReference type="PANTHER" id="PTHR47439">
    <property type="entry name" value="LOW MOLECULAR WEIGHT PHOSPHOTYROSINE PROTEIN PHOSPHATASE-RELATED"/>
    <property type="match status" value="1"/>
</dbReference>
<dbReference type="InterPro" id="IPR023485">
    <property type="entry name" value="Ptyr_pPase"/>
</dbReference>
<dbReference type="Proteomes" id="UP001221217">
    <property type="component" value="Unassembled WGS sequence"/>
</dbReference>
<dbReference type="GO" id="GO:0004725">
    <property type="term" value="F:protein tyrosine phosphatase activity"/>
    <property type="evidence" value="ECO:0007669"/>
    <property type="project" value="InterPro"/>
</dbReference>
<dbReference type="PANTHER" id="PTHR47439:SF1">
    <property type="entry name" value="ACID PHOSPHATASE"/>
    <property type="match status" value="1"/>
</dbReference>
<proteinExistence type="inferred from homology"/>
<accession>A0AAJ1IAH5</accession>
<evidence type="ECO:0000256" key="3">
    <source>
        <dbReference type="ARBA" id="ARBA00022912"/>
    </source>
</evidence>
<dbReference type="PRINTS" id="PR00719">
    <property type="entry name" value="LMWPTPASE"/>
</dbReference>
<evidence type="ECO:0000313" key="7">
    <source>
        <dbReference type="Proteomes" id="UP001221217"/>
    </source>
</evidence>
<feature type="active site" description="Proton donor" evidence="4">
    <location>
        <position position="131"/>
    </location>
</feature>
<keyword evidence="2" id="KW-0378">Hydrolase</keyword>
<evidence type="ECO:0000256" key="4">
    <source>
        <dbReference type="PIRSR" id="PIRSR617867-1"/>
    </source>
</evidence>
<evidence type="ECO:0000259" key="5">
    <source>
        <dbReference type="SMART" id="SM00226"/>
    </source>
</evidence>
<gene>
    <name evidence="6" type="ORF">PQJ61_02925</name>
</gene>
<dbReference type="InterPro" id="IPR036196">
    <property type="entry name" value="Ptyr_pPase_sf"/>
</dbReference>
<dbReference type="EMBL" id="JAQQAL010000009">
    <property type="protein sequence ID" value="MDC7225700.1"/>
    <property type="molecule type" value="Genomic_DNA"/>
</dbReference>
<name>A0AAJ1IAH5_9SPIO</name>
<evidence type="ECO:0000256" key="2">
    <source>
        <dbReference type="ARBA" id="ARBA00022801"/>
    </source>
</evidence>
<dbReference type="SUPFAM" id="SSF52788">
    <property type="entry name" value="Phosphotyrosine protein phosphatases I"/>
    <property type="match status" value="1"/>
</dbReference>